<dbReference type="Proteomes" id="UP001159042">
    <property type="component" value="Unassembled WGS sequence"/>
</dbReference>
<dbReference type="InterPro" id="IPR002110">
    <property type="entry name" value="Ankyrin_rpt"/>
</dbReference>
<keyword evidence="2 3" id="KW-0040">ANK repeat</keyword>
<dbReference type="InterPro" id="IPR036770">
    <property type="entry name" value="Ankyrin_rpt-contain_sf"/>
</dbReference>
<evidence type="ECO:0000256" key="2">
    <source>
        <dbReference type="ARBA" id="ARBA00023043"/>
    </source>
</evidence>
<dbReference type="GO" id="GO:0005829">
    <property type="term" value="C:cytosol"/>
    <property type="evidence" value="ECO:0007669"/>
    <property type="project" value="TreeGrafter"/>
</dbReference>
<organism evidence="5 6">
    <name type="scientific">Exocentrus adspersus</name>
    <dbReference type="NCBI Taxonomy" id="1586481"/>
    <lineage>
        <taxon>Eukaryota</taxon>
        <taxon>Metazoa</taxon>
        <taxon>Ecdysozoa</taxon>
        <taxon>Arthropoda</taxon>
        <taxon>Hexapoda</taxon>
        <taxon>Insecta</taxon>
        <taxon>Pterygota</taxon>
        <taxon>Neoptera</taxon>
        <taxon>Endopterygota</taxon>
        <taxon>Coleoptera</taxon>
        <taxon>Polyphaga</taxon>
        <taxon>Cucujiformia</taxon>
        <taxon>Chrysomeloidea</taxon>
        <taxon>Cerambycidae</taxon>
        <taxon>Lamiinae</taxon>
        <taxon>Acanthocinini</taxon>
        <taxon>Exocentrus</taxon>
    </lineage>
</organism>
<feature type="region of interest" description="Disordered" evidence="4">
    <location>
        <begin position="50"/>
        <end position="77"/>
    </location>
</feature>
<feature type="repeat" description="ANK" evidence="3">
    <location>
        <begin position="265"/>
        <end position="297"/>
    </location>
</feature>
<protein>
    <recommendedName>
        <fullName evidence="7">NF-kappa-B inhibitor cactus</fullName>
    </recommendedName>
</protein>
<feature type="compositionally biased region" description="Low complexity" evidence="4">
    <location>
        <begin position="53"/>
        <end position="69"/>
    </location>
</feature>
<dbReference type="EMBL" id="JANEYG010000030">
    <property type="protein sequence ID" value="KAJ8917829.1"/>
    <property type="molecule type" value="Genomic_DNA"/>
</dbReference>
<dbReference type="SMART" id="SM00248">
    <property type="entry name" value="ANK"/>
    <property type="match status" value="4"/>
</dbReference>
<dbReference type="PANTHER" id="PTHR46680">
    <property type="entry name" value="NF-KAPPA-B INHIBITOR ALPHA"/>
    <property type="match status" value="1"/>
</dbReference>
<dbReference type="InterPro" id="IPR051070">
    <property type="entry name" value="NF-kappa-B_inhibitor"/>
</dbReference>
<feature type="compositionally biased region" description="Acidic residues" evidence="4">
    <location>
        <begin position="363"/>
        <end position="377"/>
    </location>
</feature>
<comment type="caution">
    <text evidence="5">The sequence shown here is derived from an EMBL/GenBank/DDBJ whole genome shotgun (WGS) entry which is preliminary data.</text>
</comment>
<dbReference type="AlphaFoldDB" id="A0AAV8VUE2"/>
<dbReference type="SUPFAM" id="SSF48403">
    <property type="entry name" value="Ankyrin repeat"/>
    <property type="match status" value="1"/>
</dbReference>
<dbReference type="PROSITE" id="PS50297">
    <property type="entry name" value="ANK_REP_REGION"/>
    <property type="match status" value="3"/>
</dbReference>
<feature type="repeat" description="ANK" evidence="3">
    <location>
        <begin position="188"/>
        <end position="220"/>
    </location>
</feature>
<dbReference type="Pfam" id="PF12796">
    <property type="entry name" value="Ank_2"/>
    <property type="match status" value="1"/>
</dbReference>
<keyword evidence="6" id="KW-1185">Reference proteome</keyword>
<dbReference type="PANTHER" id="PTHR46680:SF3">
    <property type="entry name" value="NF-KAPPA-B INHIBITOR CACTUS"/>
    <property type="match status" value="1"/>
</dbReference>
<evidence type="ECO:0000256" key="4">
    <source>
        <dbReference type="SAM" id="MobiDB-lite"/>
    </source>
</evidence>
<accession>A0AAV8VUE2</accession>
<name>A0AAV8VUE2_9CUCU</name>
<dbReference type="Gene3D" id="1.25.40.20">
    <property type="entry name" value="Ankyrin repeat-containing domain"/>
    <property type="match status" value="1"/>
</dbReference>
<evidence type="ECO:0000256" key="1">
    <source>
        <dbReference type="ARBA" id="ARBA00022737"/>
    </source>
</evidence>
<gene>
    <name evidence="5" type="ORF">NQ315_010738</name>
</gene>
<dbReference type="PROSITE" id="PS50088">
    <property type="entry name" value="ANK_REPEAT"/>
    <property type="match status" value="3"/>
</dbReference>
<evidence type="ECO:0008006" key="7">
    <source>
        <dbReference type="Google" id="ProtNLM"/>
    </source>
</evidence>
<keyword evidence="1" id="KW-0677">Repeat</keyword>
<feature type="region of interest" description="Disordered" evidence="4">
    <location>
        <begin position="363"/>
        <end position="394"/>
    </location>
</feature>
<dbReference type="GO" id="GO:0071356">
    <property type="term" value="P:cellular response to tumor necrosis factor"/>
    <property type="evidence" value="ECO:0007669"/>
    <property type="project" value="TreeGrafter"/>
</dbReference>
<evidence type="ECO:0000256" key="3">
    <source>
        <dbReference type="PROSITE-ProRule" id="PRU00023"/>
    </source>
</evidence>
<dbReference type="Pfam" id="PF00023">
    <property type="entry name" value="Ank"/>
    <property type="match status" value="1"/>
</dbReference>
<evidence type="ECO:0000313" key="5">
    <source>
        <dbReference type="EMBL" id="KAJ8917829.1"/>
    </source>
</evidence>
<feature type="region of interest" description="Disordered" evidence="4">
    <location>
        <begin position="1"/>
        <end position="31"/>
    </location>
</feature>
<proteinExistence type="predicted"/>
<reference evidence="5 6" key="1">
    <citation type="journal article" date="2023" name="Insect Mol. Biol.">
        <title>Genome sequencing provides insights into the evolution of gene families encoding plant cell wall-degrading enzymes in longhorned beetles.</title>
        <authorList>
            <person name="Shin N.R."/>
            <person name="Okamura Y."/>
            <person name="Kirsch R."/>
            <person name="Pauchet Y."/>
        </authorList>
    </citation>
    <scope>NUCLEOTIDE SEQUENCE [LARGE SCALE GENOMIC DNA]</scope>
    <source>
        <strain evidence="5">EAD_L_NR</strain>
    </source>
</reference>
<dbReference type="GO" id="GO:0051059">
    <property type="term" value="F:NF-kappaB binding"/>
    <property type="evidence" value="ECO:0007669"/>
    <property type="project" value="TreeGrafter"/>
</dbReference>
<sequence length="394" mass="43452">MSQKQNTNFPDAPGKVTDDDKCGLYESSRTDSGFISSGNLLVSGEIVSEEIHSPSSGTGTGTSDYTSGGALDSGILEDKKERDSDYMRLDSGVCLSESFSSLSIKQGFNDLNCPKIIQTPVEPYVKPEQKQAPVIKVTEDIPWKIYYEQDDDGDTHLHVAIVEKYEKVALALIRAAPHPRLLDTPNDDAQTPLHLAVETAQWTIARWLVVAGARPCPRDRRARMGDIKCIKAIADPVQQQERVALALGYQGHMYQPCSLDQWNYLGQTCVHVAAMHGHIEVLRHLVWYGADINAREGCMGYTALHYAVERRDEAMVQFLLQCDKLNVEAETYGGRNALEITPIVPPSISQALTNSGVPPPYFSDDDEIDSEDSEDELMQTSSRVFSAPMVNASA</sequence>
<evidence type="ECO:0000313" key="6">
    <source>
        <dbReference type="Proteomes" id="UP001159042"/>
    </source>
</evidence>
<feature type="repeat" description="ANK" evidence="3">
    <location>
        <begin position="299"/>
        <end position="321"/>
    </location>
</feature>